<dbReference type="NCBIfam" id="TIGR02832">
    <property type="entry name" value="spo_yunB"/>
    <property type="match status" value="1"/>
</dbReference>
<keyword evidence="1" id="KW-0472">Membrane</keyword>
<dbReference type="OrthoDB" id="1649278at2"/>
<comment type="caution">
    <text evidence="2">The sequence shown here is derived from an EMBL/GenBank/DDBJ whole genome shotgun (WGS) entry which is preliminary data.</text>
</comment>
<keyword evidence="1" id="KW-1133">Transmembrane helix</keyword>
<dbReference type="RefSeq" id="WP_105367979.1">
    <property type="nucleotide sequence ID" value="NZ_JAAYER010000159.1"/>
</dbReference>
<organism evidence="2 3">
    <name type="scientific">Acetivibrio saccincola</name>
    <dbReference type="NCBI Taxonomy" id="1677857"/>
    <lineage>
        <taxon>Bacteria</taxon>
        <taxon>Bacillati</taxon>
        <taxon>Bacillota</taxon>
        <taxon>Clostridia</taxon>
        <taxon>Eubacteriales</taxon>
        <taxon>Oscillospiraceae</taxon>
        <taxon>Acetivibrio</taxon>
    </lineage>
</organism>
<name>A0A2S8RA74_9FIRM</name>
<dbReference type="Proteomes" id="UP000239720">
    <property type="component" value="Unassembled WGS sequence"/>
</dbReference>
<dbReference type="Pfam" id="PF09560">
    <property type="entry name" value="Spore_YunB"/>
    <property type="match status" value="1"/>
</dbReference>
<sequence>MKRAKTNLYSRLWYVRRNRKKLYVYIFPLTMLIVLIMLFLYFENVIKPSFLEFSDYKIKAIINNSVAKAVNHNFPEEINYEEIVKINKDDLEKIKSIQVDVGKLNRTFSKVTLNIQEELDALGDVEIGVPIGVLTGKSVFSARGPRINIKVIPEGSVETDFRSEFTSAGINQTKHRIYFLVKTKVGIAVPFINKTTEVTTSIPIAETVIVGDVPWYYLNFENIEN</sequence>
<reference evidence="2 3" key="1">
    <citation type="journal article" date="2018" name="Syst. Appl. Microbiol.">
        <title>Characterization and high-quality draft genome sequence of Herbivorax saccincola A7, an anaerobic, alkaliphilic, thermophilic, cellulolytic, and xylanolytic bacterium.</title>
        <authorList>
            <person name="Aikawa S."/>
            <person name="Baramee S."/>
            <person name="Sermsathanaswadi J."/>
            <person name="Thianheng P."/>
            <person name="Tachaapaikoon C."/>
            <person name="Shikata A."/>
            <person name="Waeonukul R."/>
            <person name="Pason P."/>
            <person name="Ratanakhanokchai K."/>
            <person name="Kosugi A."/>
        </authorList>
    </citation>
    <scope>NUCLEOTIDE SEQUENCE [LARGE SCALE GENOMIC DNA]</scope>
    <source>
        <strain evidence="2 3">A7</strain>
    </source>
</reference>
<dbReference type="PIRSF" id="PIRSF021383">
    <property type="entry name" value="YunB"/>
    <property type="match status" value="1"/>
</dbReference>
<dbReference type="InterPro" id="IPR014197">
    <property type="entry name" value="Sporulation_prot_YunB"/>
</dbReference>
<gene>
    <name evidence="2" type="ORF">B9R14_07950</name>
</gene>
<feature type="transmembrane region" description="Helical" evidence="1">
    <location>
        <begin position="21"/>
        <end position="42"/>
    </location>
</feature>
<dbReference type="EMBL" id="NEMB01000003">
    <property type="protein sequence ID" value="PQQ66684.1"/>
    <property type="molecule type" value="Genomic_DNA"/>
</dbReference>
<protein>
    <submittedName>
        <fullName evidence="2">Sporulation protein YunB</fullName>
    </submittedName>
</protein>
<keyword evidence="1" id="KW-0812">Transmembrane</keyword>
<accession>A0A2S8RA74</accession>
<evidence type="ECO:0000313" key="3">
    <source>
        <dbReference type="Proteomes" id="UP000239720"/>
    </source>
</evidence>
<proteinExistence type="predicted"/>
<evidence type="ECO:0000256" key="1">
    <source>
        <dbReference type="SAM" id="Phobius"/>
    </source>
</evidence>
<evidence type="ECO:0000313" key="2">
    <source>
        <dbReference type="EMBL" id="PQQ66684.1"/>
    </source>
</evidence>
<dbReference type="AlphaFoldDB" id="A0A2S8RA74"/>